<dbReference type="Pfam" id="PF02518">
    <property type="entry name" value="HATPase_c"/>
    <property type="match status" value="1"/>
</dbReference>
<dbReference type="Pfam" id="PF01590">
    <property type="entry name" value="GAF"/>
    <property type="match status" value="1"/>
</dbReference>
<dbReference type="Pfam" id="PF00072">
    <property type="entry name" value="Response_reg"/>
    <property type="match status" value="1"/>
</dbReference>
<keyword evidence="5 10" id="KW-0418">Kinase</keyword>
<dbReference type="EMBL" id="NKHF01000060">
    <property type="protein sequence ID" value="PCK31293.1"/>
    <property type="molecule type" value="Genomic_DNA"/>
</dbReference>
<evidence type="ECO:0000259" key="8">
    <source>
        <dbReference type="PROSITE" id="PS50109"/>
    </source>
</evidence>
<dbReference type="Gene3D" id="3.40.50.2300">
    <property type="match status" value="1"/>
</dbReference>
<proteinExistence type="predicted"/>
<dbReference type="InterPro" id="IPR011006">
    <property type="entry name" value="CheY-like_superfamily"/>
</dbReference>
<keyword evidence="4" id="KW-0808">Transferase</keyword>
<dbReference type="InterPro" id="IPR029016">
    <property type="entry name" value="GAF-like_dom_sf"/>
</dbReference>
<dbReference type="SUPFAM" id="SSF55785">
    <property type="entry name" value="PYP-like sensor domain (PAS domain)"/>
    <property type="match status" value="1"/>
</dbReference>
<dbReference type="Pfam" id="PF08447">
    <property type="entry name" value="PAS_3"/>
    <property type="match status" value="1"/>
</dbReference>
<dbReference type="GO" id="GO:0000155">
    <property type="term" value="F:phosphorelay sensor kinase activity"/>
    <property type="evidence" value="ECO:0007669"/>
    <property type="project" value="InterPro"/>
</dbReference>
<dbReference type="Gene3D" id="3.30.450.20">
    <property type="entry name" value="PAS domain"/>
    <property type="match status" value="1"/>
</dbReference>
<evidence type="ECO:0000256" key="2">
    <source>
        <dbReference type="ARBA" id="ARBA00012438"/>
    </source>
</evidence>
<dbReference type="OrthoDB" id="9810730at2"/>
<evidence type="ECO:0000256" key="3">
    <source>
        <dbReference type="ARBA" id="ARBA00022553"/>
    </source>
</evidence>
<dbReference type="GO" id="GO:0009927">
    <property type="term" value="F:histidine phosphotransfer kinase activity"/>
    <property type="evidence" value="ECO:0007669"/>
    <property type="project" value="TreeGrafter"/>
</dbReference>
<dbReference type="CDD" id="cd00082">
    <property type="entry name" value="HisKA"/>
    <property type="match status" value="1"/>
</dbReference>
<evidence type="ECO:0000256" key="7">
    <source>
        <dbReference type="PROSITE-ProRule" id="PRU00169"/>
    </source>
</evidence>
<dbReference type="RefSeq" id="WP_099642568.1">
    <property type="nucleotide sequence ID" value="NZ_NKHF01000060.1"/>
</dbReference>
<reference evidence="11" key="1">
    <citation type="journal article" date="2019" name="Genome Announc.">
        <title>Draft Genome Sequence of Pseudoalteromonas piscicida Strain 36Y ROTHPW, an Hypersaline Seawater Isolate from the South Coast of Sonora, Mexico.</title>
        <authorList>
            <person name="Sanchez-Diaz R."/>
            <person name="Molina-Garza Z.J."/>
            <person name="Cruz-Suarez L.E."/>
            <person name="Selvin J."/>
            <person name="Kiran G.S."/>
            <person name="Ibarra-Gamez J.C."/>
            <person name="Gomez-Gil B."/>
            <person name="Galaviz-Silva L."/>
        </authorList>
    </citation>
    <scope>NUCLEOTIDE SEQUENCE [LARGE SCALE GENOMIC DNA]</scope>
    <source>
        <strain evidence="11">36Y_RITHPW</strain>
    </source>
</reference>
<protein>
    <recommendedName>
        <fullName evidence="2">histidine kinase</fullName>
        <ecNumber evidence="2">2.7.13.3</ecNumber>
    </recommendedName>
</protein>
<dbReference type="SMART" id="SM00387">
    <property type="entry name" value="HATPase_c"/>
    <property type="match status" value="1"/>
</dbReference>
<feature type="modified residue" description="4-aspartylphosphate" evidence="7">
    <location>
        <position position="602"/>
    </location>
</feature>
<comment type="caution">
    <text evidence="10">The sequence shown here is derived from an EMBL/GenBank/DDBJ whole genome shotgun (WGS) entry which is preliminary data.</text>
</comment>
<dbReference type="InterPro" id="IPR003594">
    <property type="entry name" value="HATPase_dom"/>
</dbReference>
<keyword evidence="11" id="KW-1185">Reference proteome</keyword>
<feature type="domain" description="Histidine kinase" evidence="8">
    <location>
        <begin position="309"/>
        <end position="529"/>
    </location>
</feature>
<dbReference type="SMART" id="SM00448">
    <property type="entry name" value="REC"/>
    <property type="match status" value="1"/>
</dbReference>
<dbReference type="Pfam" id="PF00512">
    <property type="entry name" value="HisKA"/>
    <property type="match status" value="1"/>
</dbReference>
<dbReference type="PANTHER" id="PTHR43047:SF66">
    <property type="entry name" value="HISKA"/>
    <property type="match status" value="1"/>
</dbReference>
<dbReference type="GO" id="GO:0005886">
    <property type="term" value="C:plasma membrane"/>
    <property type="evidence" value="ECO:0007669"/>
    <property type="project" value="TreeGrafter"/>
</dbReference>
<dbReference type="SUPFAM" id="SSF55781">
    <property type="entry name" value="GAF domain-like"/>
    <property type="match status" value="1"/>
</dbReference>
<evidence type="ECO:0000256" key="5">
    <source>
        <dbReference type="ARBA" id="ARBA00022777"/>
    </source>
</evidence>
<dbReference type="InterPro" id="IPR004358">
    <property type="entry name" value="Sig_transdc_His_kin-like_C"/>
</dbReference>
<dbReference type="SMART" id="SM00388">
    <property type="entry name" value="HisKA"/>
    <property type="match status" value="1"/>
</dbReference>
<dbReference type="Gene3D" id="1.10.287.130">
    <property type="match status" value="1"/>
</dbReference>
<dbReference type="AlphaFoldDB" id="A0A2A5JPB9"/>
<dbReference type="SUPFAM" id="SSF55874">
    <property type="entry name" value="ATPase domain of HSP90 chaperone/DNA topoisomerase II/histidine kinase"/>
    <property type="match status" value="1"/>
</dbReference>
<dbReference type="PANTHER" id="PTHR43047">
    <property type="entry name" value="TWO-COMPONENT HISTIDINE PROTEIN KINASE"/>
    <property type="match status" value="1"/>
</dbReference>
<dbReference type="InterPro" id="IPR003661">
    <property type="entry name" value="HisK_dim/P_dom"/>
</dbReference>
<dbReference type="Proteomes" id="UP000228621">
    <property type="component" value="Unassembled WGS sequence"/>
</dbReference>
<dbReference type="InterPro" id="IPR005467">
    <property type="entry name" value="His_kinase_dom"/>
</dbReference>
<dbReference type="InterPro" id="IPR036097">
    <property type="entry name" value="HisK_dim/P_sf"/>
</dbReference>
<keyword evidence="3 7" id="KW-0597">Phosphoprotein</keyword>
<sequence length="672" mass="74466">MSILKRLHLITTNQDTTFDEKVTALLLLGLDVFALDIAIVAEIHAHIYTVKHVITPDNALLPGTEFNFTDTYCWHTYQADSALSFSHAGKSSIATHPCYQNFALESYIGAPIIVDGQRYGTVNFSASGAKAEDFTQEHLDYVSLLGQWIGVEISRQKSLKQLQHRSEALAAMSRLADIGSWEVDFKKNKVYWSQQTRAIHGVTDDFIPTLDNAISFYKPGFHQGNIKQAIDNAITSKTKWDIESIIIDANGNEKWVASHGQGEYENGECVRVYGAIQDIDEQVKMRLALEQKRAEAEQLLKTRSDFIAKISHELRTPLNGLVGMLQACKNETDIAEIKDNLTVAVNSADMLITLINDVLDFSKLNSNNLKLDNTAFDLHQLIAQVIELYRPACQDKGLEVCFDVDNQLKQWLYSDPTRVKQILANLVSNAIKFTPSGKINLDAKILGNHTAPTLQLSVSDTGIGIAKATQSLLFQPFSQGDASVSRRFGGTGLGLSIVFELCNLLNGEVEVQSEPDKGSTFIVTFPVEFAEQATESPSFAIEEQHITLKSCKILLVDDNQINVLVMEKLLSQFGATQIDKAYDGKQAVKVCQEKQFDIVFMDCVMPTMDGFEATKNIRKLSVSNSQVPHIIALTANTSESDKTACYHAGMNDFLSKPIQLEALKGALTPFIR</sequence>
<feature type="domain" description="Response regulatory" evidence="9">
    <location>
        <begin position="552"/>
        <end position="671"/>
    </location>
</feature>
<keyword evidence="6" id="KW-0902">Two-component regulatory system</keyword>
<dbReference type="InterPro" id="IPR036890">
    <property type="entry name" value="HATPase_C_sf"/>
</dbReference>
<name>A0A2A5JPB9_PSEO7</name>
<dbReference type="PRINTS" id="PR00344">
    <property type="entry name" value="BCTRLSENSOR"/>
</dbReference>
<gene>
    <name evidence="10" type="ORF">CEX98_13325</name>
</gene>
<dbReference type="Gene3D" id="3.30.565.10">
    <property type="entry name" value="Histidine kinase-like ATPase, C-terminal domain"/>
    <property type="match status" value="1"/>
</dbReference>
<dbReference type="CDD" id="cd16922">
    <property type="entry name" value="HATPase_EvgS-ArcB-TorS-like"/>
    <property type="match status" value="1"/>
</dbReference>
<dbReference type="FunFam" id="3.30.565.10:FF:000010">
    <property type="entry name" value="Sensor histidine kinase RcsC"/>
    <property type="match status" value="1"/>
</dbReference>
<evidence type="ECO:0000313" key="11">
    <source>
        <dbReference type="Proteomes" id="UP000228621"/>
    </source>
</evidence>
<accession>A0A2A5JPB9</accession>
<dbReference type="SUPFAM" id="SSF47384">
    <property type="entry name" value="Homodimeric domain of signal transducing histidine kinase"/>
    <property type="match status" value="1"/>
</dbReference>
<dbReference type="InterPro" id="IPR003018">
    <property type="entry name" value="GAF"/>
</dbReference>
<dbReference type="InterPro" id="IPR035965">
    <property type="entry name" value="PAS-like_dom_sf"/>
</dbReference>
<dbReference type="SUPFAM" id="SSF52172">
    <property type="entry name" value="CheY-like"/>
    <property type="match status" value="1"/>
</dbReference>
<dbReference type="PROSITE" id="PS50109">
    <property type="entry name" value="HIS_KIN"/>
    <property type="match status" value="1"/>
</dbReference>
<evidence type="ECO:0000256" key="1">
    <source>
        <dbReference type="ARBA" id="ARBA00000085"/>
    </source>
</evidence>
<dbReference type="EC" id="2.7.13.3" evidence="2"/>
<dbReference type="Gene3D" id="3.30.450.40">
    <property type="match status" value="1"/>
</dbReference>
<evidence type="ECO:0000259" key="9">
    <source>
        <dbReference type="PROSITE" id="PS50110"/>
    </source>
</evidence>
<comment type="catalytic activity">
    <reaction evidence="1">
        <text>ATP + protein L-histidine = ADP + protein N-phospho-L-histidine.</text>
        <dbReference type="EC" id="2.7.13.3"/>
    </reaction>
</comment>
<dbReference type="PROSITE" id="PS50110">
    <property type="entry name" value="RESPONSE_REGULATORY"/>
    <property type="match status" value="1"/>
</dbReference>
<dbReference type="InterPro" id="IPR013655">
    <property type="entry name" value="PAS_fold_3"/>
</dbReference>
<evidence type="ECO:0000313" key="10">
    <source>
        <dbReference type="EMBL" id="PCK31293.1"/>
    </source>
</evidence>
<organism evidence="10 11">
    <name type="scientific">Pseudoalteromonas piscicida</name>
    <dbReference type="NCBI Taxonomy" id="43662"/>
    <lineage>
        <taxon>Bacteria</taxon>
        <taxon>Pseudomonadati</taxon>
        <taxon>Pseudomonadota</taxon>
        <taxon>Gammaproteobacteria</taxon>
        <taxon>Alteromonadales</taxon>
        <taxon>Pseudoalteromonadaceae</taxon>
        <taxon>Pseudoalteromonas</taxon>
    </lineage>
</organism>
<evidence type="ECO:0000256" key="4">
    <source>
        <dbReference type="ARBA" id="ARBA00022679"/>
    </source>
</evidence>
<evidence type="ECO:0000256" key="6">
    <source>
        <dbReference type="ARBA" id="ARBA00023012"/>
    </source>
</evidence>
<dbReference type="InterPro" id="IPR001789">
    <property type="entry name" value="Sig_transdc_resp-reg_receiver"/>
</dbReference>
<dbReference type="CDD" id="cd17546">
    <property type="entry name" value="REC_hyHK_CKI1_RcsC-like"/>
    <property type="match status" value="1"/>
</dbReference>